<keyword evidence="2 3" id="KW-0040">ANK repeat</keyword>
<dbReference type="SUPFAM" id="SSF52540">
    <property type="entry name" value="P-loop containing nucleoside triphosphate hydrolases"/>
    <property type="match status" value="1"/>
</dbReference>
<protein>
    <submittedName>
        <fullName evidence="7">Ankyrin</fullName>
    </submittedName>
</protein>
<dbReference type="Proteomes" id="UP000307440">
    <property type="component" value="Unassembled WGS sequence"/>
</dbReference>
<sequence length="1159" mass="127416">MGNKFSNPAQVVRKPKRRTKYSAERGKHNHAAQVLHGAQGVKLNNSPVTVAGRDVNNVVNVTNAYYNASETPATTDVDDALLVKILESLGELNFRRIYDDNLAKRTPETGREVIDSDWFREWLMDLLGGIVWGTGMPGAGKTVLACIVIEHLQKLVATSEANDVCLLFAFCRYTERLMVIDILLAILRQLLERYPQVLPYVKPMYQRHAREKTRPSEADVVDLLRQIATSGLFKKTFYILDGLDEAASDIQVDLLEILSSLPVHFFITSRPLDSLKDLVPHARFLTIIASDPDIALLVDQKIHRLPVLRNLLMKNATLKAEVVSIISSKSSGMFLLASLHLDMLKGCTNETQVRRALEGLPRGVDAMYGATMERIEALSEYEADLAKRALVWVAYAQAPLTVQELVLALSVCPQTLRFDDKLEPAGIESILSLCCGLIEVESIPDWSRERIDVVRFVHYSAAEYSIKNLELHYPEDPHALIASTCIVFLRHHGYHDVSSLESGNDKGLCDRFESLGRKQNSMASYPYKYWGSHAKKARSIPSSVLEFLDDCQQYPVFCFDYDRKYGFELPSEYFYEEEEVHQLERLQSIHVAALHGIREYFDRLKSEGWTSTARLQTHNVFNSRGSAGSTPLILSSMVGSEDVVAFLLEVEGVDVNLKDEREQTALYAAVANQHDGIVAAILSVGGVDVNQGSTRQYGWTPLTFASYMGQRSTVRLLLQAEGIDINRVSSHGSALALAAQEGHHDIIKMLLQIDGIDVRGALDKSLDQGFSDIIETLLEGGKASLDEGGSLNSLMCAARSGRSGAVMTVLNHGTFDINAKDDQGLSALAHSLKYASLPSEAAVALLQIPGIDVTSVDNDGTTILMLASGHYDAPKLVSPVIELGGTLNINTKDAKGRTALMHAARRGLKEIVEMLLAVEGIDNNCMDAKCRTPLMLAARGGFEDVLPLLLELEGIKIDCRDKKGRTALAYATSNRWGQAFDILLKVDSISANYTTSEGLTYLMLAAATGDTTRIKTVLSLAQFDVNARDLHGRTALAHAVGSRDCDAVETLLAVEGADVHCVDEQGMTLLMDAAMTSEVEMVNRLLELGMGDNINATNIEGKTALFFAVHRRSSDIMSALLKVEGIDCLCRDAQGKTPRMVALENGREWMAELLQEAGG</sequence>
<dbReference type="AlphaFoldDB" id="A0A5C3L7I6"/>
<name>A0A5C3L7I6_COPMA</name>
<accession>A0A5C3L7I6</accession>
<dbReference type="STRING" id="230819.A0A5C3L7I6"/>
<evidence type="ECO:0000313" key="7">
    <source>
        <dbReference type="EMBL" id="TFK28979.1"/>
    </source>
</evidence>
<dbReference type="InterPro" id="IPR056884">
    <property type="entry name" value="NPHP3-like_N"/>
</dbReference>
<evidence type="ECO:0000313" key="8">
    <source>
        <dbReference type="Proteomes" id="UP000307440"/>
    </source>
</evidence>
<dbReference type="SUPFAM" id="SSF48403">
    <property type="entry name" value="Ankyrin repeat"/>
    <property type="match status" value="2"/>
</dbReference>
<dbReference type="Pfam" id="PF24883">
    <property type="entry name" value="NPHP3_N"/>
    <property type="match status" value="1"/>
</dbReference>
<dbReference type="Gene3D" id="3.40.50.300">
    <property type="entry name" value="P-loop containing nucleotide triphosphate hydrolases"/>
    <property type="match status" value="1"/>
</dbReference>
<feature type="domain" description="Nephrocystin 3-like N-terminal" evidence="6">
    <location>
        <begin position="109"/>
        <end position="270"/>
    </location>
</feature>
<keyword evidence="1" id="KW-0677">Repeat</keyword>
<dbReference type="InterPro" id="IPR054471">
    <property type="entry name" value="GPIID_WHD"/>
</dbReference>
<evidence type="ECO:0000259" key="5">
    <source>
        <dbReference type="Pfam" id="PF22939"/>
    </source>
</evidence>
<dbReference type="PANTHER" id="PTHR24198">
    <property type="entry name" value="ANKYRIN REPEAT AND PROTEIN KINASE DOMAIN-CONTAINING PROTEIN"/>
    <property type="match status" value="1"/>
</dbReference>
<dbReference type="OrthoDB" id="4772757at2759"/>
<gene>
    <name evidence="7" type="ORF">FA15DRAFT_455675</name>
</gene>
<dbReference type="InterPro" id="IPR036770">
    <property type="entry name" value="Ankyrin_rpt-contain_sf"/>
</dbReference>
<dbReference type="SMART" id="SM00248">
    <property type="entry name" value="ANK"/>
    <property type="match status" value="12"/>
</dbReference>
<dbReference type="Pfam" id="PF12796">
    <property type="entry name" value="Ank_2"/>
    <property type="match status" value="3"/>
</dbReference>
<dbReference type="EMBL" id="ML210152">
    <property type="protein sequence ID" value="TFK28979.1"/>
    <property type="molecule type" value="Genomic_DNA"/>
</dbReference>
<dbReference type="PROSITE" id="PS50088">
    <property type="entry name" value="ANK_REPEAT"/>
    <property type="match status" value="1"/>
</dbReference>
<dbReference type="Pfam" id="PF22939">
    <property type="entry name" value="WHD_GPIID"/>
    <property type="match status" value="1"/>
</dbReference>
<organism evidence="7 8">
    <name type="scientific">Coprinopsis marcescibilis</name>
    <name type="common">Agaric fungus</name>
    <name type="synonym">Psathyrella marcescibilis</name>
    <dbReference type="NCBI Taxonomy" id="230819"/>
    <lineage>
        <taxon>Eukaryota</taxon>
        <taxon>Fungi</taxon>
        <taxon>Dikarya</taxon>
        <taxon>Basidiomycota</taxon>
        <taxon>Agaricomycotina</taxon>
        <taxon>Agaricomycetes</taxon>
        <taxon>Agaricomycetidae</taxon>
        <taxon>Agaricales</taxon>
        <taxon>Agaricineae</taxon>
        <taxon>Psathyrellaceae</taxon>
        <taxon>Coprinopsis</taxon>
    </lineage>
</organism>
<evidence type="ECO:0000256" key="1">
    <source>
        <dbReference type="ARBA" id="ARBA00022737"/>
    </source>
</evidence>
<evidence type="ECO:0000256" key="4">
    <source>
        <dbReference type="SAM" id="MobiDB-lite"/>
    </source>
</evidence>
<dbReference type="InterPro" id="IPR002110">
    <property type="entry name" value="Ankyrin_rpt"/>
</dbReference>
<keyword evidence="8" id="KW-1185">Reference proteome</keyword>
<proteinExistence type="predicted"/>
<feature type="repeat" description="ANK" evidence="3">
    <location>
        <begin position="627"/>
        <end position="660"/>
    </location>
</feature>
<dbReference type="PANTHER" id="PTHR24198:SF165">
    <property type="entry name" value="ANKYRIN REPEAT-CONTAINING PROTEIN-RELATED"/>
    <property type="match status" value="1"/>
</dbReference>
<evidence type="ECO:0000256" key="2">
    <source>
        <dbReference type="ARBA" id="ARBA00023043"/>
    </source>
</evidence>
<feature type="domain" description="GPI inositol-deacylase winged helix" evidence="5">
    <location>
        <begin position="384"/>
        <end position="468"/>
    </location>
</feature>
<evidence type="ECO:0000256" key="3">
    <source>
        <dbReference type="PROSITE-ProRule" id="PRU00023"/>
    </source>
</evidence>
<dbReference type="Pfam" id="PF00023">
    <property type="entry name" value="Ank"/>
    <property type="match status" value="2"/>
</dbReference>
<evidence type="ECO:0000259" key="6">
    <source>
        <dbReference type="Pfam" id="PF24883"/>
    </source>
</evidence>
<dbReference type="Gene3D" id="1.25.40.20">
    <property type="entry name" value="Ankyrin repeat-containing domain"/>
    <property type="match status" value="3"/>
</dbReference>
<reference evidence="7 8" key="1">
    <citation type="journal article" date="2019" name="Nat. Ecol. Evol.">
        <title>Megaphylogeny resolves global patterns of mushroom evolution.</title>
        <authorList>
            <person name="Varga T."/>
            <person name="Krizsan K."/>
            <person name="Foldi C."/>
            <person name="Dima B."/>
            <person name="Sanchez-Garcia M."/>
            <person name="Sanchez-Ramirez S."/>
            <person name="Szollosi G.J."/>
            <person name="Szarkandi J.G."/>
            <person name="Papp V."/>
            <person name="Albert L."/>
            <person name="Andreopoulos W."/>
            <person name="Angelini C."/>
            <person name="Antonin V."/>
            <person name="Barry K.W."/>
            <person name="Bougher N.L."/>
            <person name="Buchanan P."/>
            <person name="Buyck B."/>
            <person name="Bense V."/>
            <person name="Catcheside P."/>
            <person name="Chovatia M."/>
            <person name="Cooper J."/>
            <person name="Damon W."/>
            <person name="Desjardin D."/>
            <person name="Finy P."/>
            <person name="Geml J."/>
            <person name="Haridas S."/>
            <person name="Hughes K."/>
            <person name="Justo A."/>
            <person name="Karasinski D."/>
            <person name="Kautmanova I."/>
            <person name="Kiss B."/>
            <person name="Kocsube S."/>
            <person name="Kotiranta H."/>
            <person name="LaButti K.M."/>
            <person name="Lechner B.E."/>
            <person name="Liimatainen K."/>
            <person name="Lipzen A."/>
            <person name="Lukacs Z."/>
            <person name="Mihaltcheva S."/>
            <person name="Morgado L.N."/>
            <person name="Niskanen T."/>
            <person name="Noordeloos M.E."/>
            <person name="Ohm R.A."/>
            <person name="Ortiz-Santana B."/>
            <person name="Ovrebo C."/>
            <person name="Racz N."/>
            <person name="Riley R."/>
            <person name="Savchenko A."/>
            <person name="Shiryaev A."/>
            <person name="Soop K."/>
            <person name="Spirin V."/>
            <person name="Szebenyi C."/>
            <person name="Tomsovsky M."/>
            <person name="Tulloss R.E."/>
            <person name="Uehling J."/>
            <person name="Grigoriev I.V."/>
            <person name="Vagvolgyi C."/>
            <person name="Papp T."/>
            <person name="Martin F.M."/>
            <person name="Miettinen O."/>
            <person name="Hibbett D.S."/>
            <person name="Nagy L.G."/>
        </authorList>
    </citation>
    <scope>NUCLEOTIDE SEQUENCE [LARGE SCALE GENOMIC DNA]</scope>
    <source>
        <strain evidence="7 8">CBS 121175</strain>
    </source>
</reference>
<feature type="region of interest" description="Disordered" evidence="4">
    <location>
        <begin position="1"/>
        <end position="26"/>
    </location>
</feature>
<dbReference type="InterPro" id="IPR027417">
    <property type="entry name" value="P-loop_NTPase"/>
</dbReference>